<dbReference type="InterPro" id="IPR012677">
    <property type="entry name" value="Nucleotide-bd_a/b_plait_sf"/>
</dbReference>
<dbReference type="InterPro" id="IPR007846">
    <property type="entry name" value="RRM_NUP35_dom"/>
</dbReference>
<feature type="compositionally biased region" description="Polar residues" evidence="1">
    <location>
        <begin position="1"/>
        <end position="20"/>
    </location>
</feature>
<evidence type="ECO:0000313" key="4">
    <source>
        <dbReference type="Proteomes" id="UP001214415"/>
    </source>
</evidence>
<feature type="compositionally biased region" description="Low complexity" evidence="1">
    <location>
        <begin position="55"/>
        <end position="73"/>
    </location>
</feature>
<evidence type="ECO:0000256" key="1">
    <source>
        <dbReference type="SAM" id="MobiDB-lite"/>
    </source>
</evidence>
<dbReference type="AlphaFoldDB" id="A0AAF0EE77"/>
<evidence type="ECO:0000259" key="2">
    <source>
        <dbReference type="Pfam" id="PF05172"/>
    </source>
</evidence>
<accession>A0AAF0EE77</accession>
<name>A0AAF0EE77_9BASI</name>
<dbReference type="EMBL" id="CP119902">
    <property type="protein sequence ID" value="WFD23294.1"/>
    <property type="molecule type" value="Genomic_DNA"/>
</dbReference>
<organism evidence="3 4">
    <name type="scientific">Malassezia equina</name>
    <dbReference type="NCBI Taxonomy" id="1381935"/>
    <lineage>
        <taxon>Eukaryota</taxon>
        <taxon>Fungi</taxon>
        <taxon>Dikarya</taxon>
        <taxon>Basidiomycota</taxon>
        <taxon>Ustilaginomycotina</taxon>
        <taxon>Malasseziomycetes</taxon>
        <taxon>Malasseziales</taxon>
        <taxon>Malasseziaceae</taxon>
        <taxon>Malassezia</taxon>
    </lineage>
</organism>
<feature type="region of interest" description="Disordered" evidence="1">
    <location>
        <begin position="431"/>
        <end position="451"/>
    </location>
</feature>
<feature type="compositionally biased region" description="Low complexity" evidence="1">
    <location>
        <begin position="431"/>
        <end position="449"/>
    </location>
</feature>
<gene>
    <name evidence="3" type="ORF">MEQU1_001983</name>
</gene>
<feature type="compositionally biased region" description="Low complexity" evidence="1">
    <location>
        <begin position="111"/>
        <end position="122"/>
    </location>
</feature>
<protein>
    <recommendedName>
        <fullName evidence="2">RRM Nup35-type domain-containing protein</fullName>
    </recommendedName>
</protein>
<reference evidence="3" key="1">
    <citation type="submission" date="2023-03" db="EMBL/GenBank/DDBJ databases">
        <title>Mating type loci evolution in Malassezia.</title>
        <authorList>
            <person name="Coelho M.A."/>
        </authorList>
    </citation>
    <scope>NUCLEOTIDE SEQUENCE</scope>
    <source>
        <strain evidence="3">CBS 12830</strain>
    </source>
</reference>
<feature type="region of interest" description="Disordered" evidence="1">
    <location>
        <begin position="500"/>
        <end position="524"/>
    </location>
</feature>
<feature type="region of interest" description="Disordered" evidence="1">
    <location>
        <begin position="1"/>
        <end position="76"/>
    </location>
</feature>
<feature type="region of interest" description="Disordered" evidence="1">
    <location>
        <begin position="137"/>
        <end position="187"/>
    </location>
</feature>
<feature type="domain" description="RRM Nup35-type" evidence="2">
    <location>
        <begin position="318"/>
        <end position="398"/>
    </location>
</feature>
<feature type="compositionally biased region" description="Basic and acidic residues" evidence="1">
    <location>
        <begin position="227"/>
        <end position="237"/>
    </location>
</feature>
<dbReference type="Gene3D" id="3.30.70.330">
    <property type="match status" value="1"/>
</dbReference>
<keyword evidence="4" id="KW-1185">Reference proteome</keyword>
<evidence type="ECO:0000313" key="3">
    <source>
        <dbReference type="EMBL" id="WFD23294.1"/>
    </source>
</evidence>
<dbReference type="Proteomes" id="UP001214415">
    <property type="component" value="Chromosome 3"/>
</dbReference>
<dbReference type="Pfam" id="PF05172">
    <property type="entry name" value="RRM_Nup35"/>
    <property type="match status" value="1"/>
</dbReference>
<feature type="region of interest" description="Disordered" evidence="1">
    <location>
        <begin position="216"/>
        <end position="253"/>
    </location>
</feature>
<proteinExistence type="predicted"/>
<sequence>MFSGLQAQAHSPWGQKQTKPGTFGAGGVQNATPSTPAHPPASQWLQTQSSPAPPATLGTPGAPPAGAGLLGTPQQGIAPPSFVGLGASQLPAFGVNSPMTPSHGGSVPGVASPSEAPASPMSQAPVAYLPGYLSKMRGSSDRAGASAHRSAETTSPVVKAEADTSLLSGKEPAHARTMPSSSPMHGFHSSFFSRSSVDLGDSARATTPAASAREGSIFGLGGLRGSVKQEDSADRSMSRPPVSPPTHTAPAWSGNDSLSFVAHAIDDDDAPPQETLSDVAQLQPRSLETTSLSGVARTSLMASAAAPAHEIRRTEAPLSERVVIVYGFPRALRAFVVEQFGSLGGLVSAEDVDIGAAAHSQGALVPVRLTFAEPVQALQALRQTGKSIAGTCLIGVRWENDAMHEQSLVQGLDAPLLASAGVTAHGVVGTPSTRPGGAAAPASPASSARLPAKGTPAFGRPITKVDSPVAALAQPASKHGAPTPHSPFRSVVHMGESLWRGSAGASHPSEPAPSSTTTLKAPSGMLGRLADGLFGW</sequence>
<feature type="region of interest" description="Disordered" evidence="1">
    <location>
        <begin position="96"/>
        <end position="122"/>
    </location>
</feature>